<evidence type="ECO:0008006" key="5">
    <source>
        <dbReference type="Google" id="ProtNLM"/>
    </source>
</evidence>
<feature type="compositionally biased region" description="Polar residues" evidence="2">
    <location>
        <begin position="16"/>
        <end position="25"/>
    </location>
</feature>
<keyword evidence="4" id="KW-1185">Reference proteome</keyword>
<feature type="coiled-coil region" evidence="1">
    <location>
        <begin position="128"/>
        <end position="155"/>
    </location>
</feature>
<protein>
    <recommendedName>
        <fullName evidence="5">DUF4048 domain-containing protein</fullName>
    </recommendedName>
</protein>
<feature type="compositionally biased region" description="Polar residues" evidence="2">
    <location>
        <begin position="448"/>
        <end position="462"/>
    </location>
</feature>
<evidence type="ECO:0000313" key="4">
    <source>
        <dbReference type="Proteomes" id="UP001050691"/>
    </source>
</evidence>
<sequence length="478" mass="50894">MSSAGSSRPVPRPLQLPSNASSPRSSPVIGKSPLSASVRYNSDYERNGTPVTSPRMGPKRQGSIPYTSSPSTSSPSNHVRRNTVDIVTTGSPTTHQRSSLRPRSLLQPVNETEPATLAEKHADLLRFIAQKESKCMELRAQLAQHEAELLVLKQKWERIVSKGSPILPRASVELKPATSTRSDVLGGIREGVQNGFEKVLAVLEPAIVGSSSSSDSSSSESAESPVSTTTSTPLPSKPPSMSKHSKNTDSISFSQGRSSMSSSVSSLFDETLSNGTRSLDSPIGEDERPAHKSGTPSSMNSPSNANDRIALTNKSATAPPSTLSQLSSSFTSPDSIVPLGKSVAQWVSPTLNKKWEELKKNETISRQSKRASSLFNDMISSLSTSTSSTPASTSPPVRTSNPRSPISPLALDSIVGAPTGTGPPLSSLLDDNSENQLGMVLQPDNVIVPTTRTVPNTATNGLQRDDDDDDDDDDKWNW</sequence>
<feature type="region of interest" description="Disordered" evidence="2">
    <location>
        <begin position="209"/>
        <end position="307"/>
    </location>
</feature>
<feature type="compositionally biased region" description="Low complexity" evidence="2">
    <location>
        <begin position="250"/>
        <end position="266"/>
    </location>
</feature>
<organism evidence="3 4">
    <name type="scientific">Clathrus columnatus</name>
    <dbReference type="NCBI Taxonomy" id="1419009"/>
    <lineage>
        <taxon>Eukaryota</taxon>
        <taxon>Fungi</taxon>
        <taxon>Dikarya</taxon>
        <taxon>Basidiomycota</taxon>
        <taxon>Agaricomycotina</taxon>
        <taxon>Agaricomycetes</taxon>
        <taxon>Phallomycetidae</taxon>
        <taxon>Phallales</taxon>
        <taxon>Clathraceae</taxon>
        <taxon>Clathrus</taxon>
    </lineage>
</organism>
<evidence type="ECO:0000256" key="1">
    <source>
        <dbReference type="SAM" id="Coils"/>
    </source>
</evidence>
<reference evidence="3" key="1">
    <citation type="submission" date="2021-10" db="EMBL/GenBank/DDBJ databases">
        <title>De novo Genome Assembly of Clathrus columnatus (Basidiomycota, Fungi) Using Illumina and Nanopore Sequence Data.</title>
        <authorList>
            <person name="Ogiso-Tanaka E."/>
            <person name="Itagaki H."/>
            <person name="Hosoya T."/>
            <person name="Hosaka K."/>
        </authorList>
    </citation>
    <scope>NUCLEOTIDE SEQUENCE</scope>
    <source>
        <strain evidence="3">MO-923</strain>
    </source>
</reference>
<feature type="compositionally biased region" description="Low complexity" evidence="2">
    <location>
        <begin position="381"/>
        <end position="400"/>
    </location>
</feature>
<gene>
    <name evidence="3" type="ORF">Clacol_004579</name>
</gene>
<dbReference type="EMBL" id="BPWL01000005">
    <property type="protein sequence ID" value="GJJ10353.1"/>
    <property type="molecule type" value="Genomic_DNA"/>
</dbReference>
<feature type="compositionally biased region" description="Polar residues" evidence="2">
    <location>
        <begin position="85"/>
        <end position="101"/>
    </location>
</feature>
<feature type="compositionally biased region" description="Low complexity" evidence="2">
    <location>
        <begin position="210"/>
        <end position="242"/>
    </location>
</feature>
<name>A0AAV5AA50_9AGAM</name>
<feature type="compositionally biased region" description="Low complexity" evidence="2">
    <location>
        <begin position="67"/>
        <end position="76"/>
    </location>
</feature>
<accession>A0AAV5AA50</accession>
<evidence type="ECO:0000313" key="3">
    <source>
        <dbReference type="EMBL" id="GJJ10353.1"/>
    </source>
</evidence>
<proteinExistence type="predicted"/>
<keyword evidence="1" id="KW-0175">Coiled coil</keyword>
<dbReference type="AlphaFoldDB" id="A0AAV5AA50"/>
<feature type="region of interest" description="Disordered" evidence="2">
    <location>
        <begin position="1"/>
        <end position="103"/>
    </location>
</feature>
<feature type="compositionally biased region" description="Polar residues" evidence="2">
    <location>
        <begin position="294"/>
        <end position="307"/>
    </location>
</feature>
<evidence type="ECO:0000256" key="2">
    <source>
        <dbReference type="SAM" id="MobiDB-lite"/>
    </source>
</evidence>
<comment type="caution">
    <text evidence="3">The sequence shown here is derived from an EMBL/GenBank/DDBJ whole genome shotgun (WGS) entry which is preliminary data.</text>
</comment>
<dbReference type="Proteomes" id="UP001050691">
    <property type="component" value="Unassembled WGS sequence"/>
</dbReference>
<feature type="region of interest" description="Disordered" evidence="2">
    <location>
        <begin position="381"/>
        <end position="478"/>
    </location>
</feature>
<feature type="compositionally biased region" description="Acidic residues" evidence="2">
    <location>
        <begin position="465"/>
        <end position="478"/>
    </location>
</feature>